<dbReference type="PANTHER" id="PTHR11795">
    <property type="entry name" value="BRANCHED-CHAIN AMINO ACID TRANSPORT SYSTEM PERMEASE PROTEIN LIVH"/>
    <property type="match status" value="1"/>
</dbReference>
<dbReference type="CDD" id="cd06582">
    <property type="entry name" value="TM_PBP1_LivH_like"/>
    <property type="match status" value="1"/>
</dbReference>
<evidence type="ECO:0000313" key="10">
    <source>
        <dbReference type="EMBL" id="MBB5201187.1"/>
    </source>
</evidence>
<sequence length="306" mass="31943">MLITLIQAIISGLAVGGAYALFALSFSITFTTTKTLNFAQGDFISFGAFIGLSVLWFLTGKPMNASLANVPPVVWHQVVSALAVMIIVGGTGLLLYLLAVRPFAGKGGMSWVMSTIGFGIILTSGGLALWGPSQVFVPSPVGDQVLHLFGIGVRPQELLTLGVSIGIMLTFDWIMRSTMMGKAMRAVAHDPRVAGAMGINAPAMMIGAYVLSSALAGLGGFLIAPITSASLFIGLAIALKGFSAAIIGGLSNPRGCVLGGFALGVIESMVNLWQAQWREVAVFLIVIVVLACRPYGLMGQRPVEKV</sequence>
<evidence type="ECO:0000256" key="8">
    <source>
        <dbReference type="ARBA" id="ARBA00037998"/>
    </source>
</evidence>
<feature type="transmembrane region" description="Helical" evidence="9">
    <location>
        <begin position="38"/>
        <end position="58"/>
    </location>
</feature>
<accession>A0A840RRS5</accession>
<evidence type="ECO:0000256" key="7">
    <source>
        <dbReference type="ARBA" id="ARBA00023136"/>
    </source>
</evidence>
<protein>
    <submittedName>
        <fullName evidence="10">Branched-chain amino acid transport system permease protein</fullName>
    </submittedName>
</protein>
<evidence type="ECO:0000256" key="9">
    <source>
        <dbReference type="SAM" id="Phobius"/>
    </source>
</evidence>
<dbReference type="AlphaFoldDB" id="A0A840RRS5"/>
<comment type="subcellular location">
    <subcellularLocation>
        <location evidence="1">Cell membrane</location>
        <topology evidence="1">Multi-pass membrane protein</topology>
    </subcellularLocation>
</comment>
<evidence type="ECO:0000256" key="2">
    <source>
        <dbReference type="ARBA" id="ARBA00022448"/>
    </source>
</evidence>
<keyword evidence="7 9" id="KW-0472">Membrane</keyword>
<reference evidence="10 11" key="1">
    <citation type="submission" date="2020-08" db="EMBL/GenBank/DDBJ databases">
        <title>Genomic Encyclopedia of Type Strains, Phase IV (KMG-IV): sequencing the most valuable type-strain genomes for metagenomic binning, comparative biology and taxonomic classification.</title>
        <authorList>
            <person name="Goeker M."/>
        </authorList>
    </citation>
    <scope>NUCLEOTIDE SEQUENCE [LARGE SCALE GENOMIC DNA]</scope>
    <source>
        <strain evidence="10 11">DSM 23240</strain>
    </source>
</reference>
<evidence type="ECO:0000256" key="3">
    <source>
        <dbReference type="ARBA" id="ARBA00022475"/>
    </source>
</evidence>
<dbReference type="PANTHER" id="PTHR11795:SF445">
    <property type="entry name" value="AMINO ACID ABC TRANSPORTER PERMEASE PROTEIN"/>
    <property type="match status" value="1"/>
</dbReference>
<evidence type="ECO:0000256" key="4">
    <source>
        <dbReference type="ARBA" id="ARBA00022692"/>
    </source>
</evidence>
<comment type="caution">
    <text evidence="10">The sequence shown here is derived from an EMBL/GenBank/DDBJ whole genome shotgun (WGS) entry which is preliminary data.</text>
</comment>
<keyword evidence="11" id="KW-1185">Reference proteome</keyword>
<feature type="transmembrane region" description="Helical" evidence="9">
    <location>
        <begin position="257"/>
        <end position="274"/>
    </location>
</feature>
<feature type="transmembrane region" description="Helical" evidence="9">
    <location>
        <begin position="230"/>
        <end position="250"/>
    </location>
</feature>
<dbReference type="InterPro" id="IPR001851">
    <property type="entry name" value="ABC_transp_permease"/>
</dbReference>
<dbReference type="RefSeq" id="WP_168056693.1">
    <property type="nucleotide sequence ID" value="NZ_JAAOZT010000012.1"/>
</dbReference>
<dbReference type="Proteomes" id="UP000571084">
    <property type="component" value="Unassembled WGS sequence"/>
</dbReference>
<feature type="transmembrane region" description="Helical" evidence="9">
    <location>
        <begin position="78"/>
        <end position="99"/>
    </location>
</feature>
<proteinExistence type="inferred from homology"/>
<organism evidence="10 11">
    <name type="scientific">Glaciimonas immobilis</name>
    <dbReference type="NCBI Taxonomy" id="728004"/>
    <lineage>
        <taxon>Bacteria</taxon>
        <taxon>Pseudomonadati</taxon>
        <taxon>Pseudomonadota</taxon>
        <taxon>Betaproteobacteria</taxon>
        <taxon>Burkholderiales</taxon>
        <taxon>Oxalobacteraceae</taxon>
        <taxon>Glaciimonas</taxon>
    </lineage>
</organism>
<name>A0A840RRS5_9BURK</name>
<feature type="transmembrane region" description="Helical" evidence="9">
    <location>
        <begin position="158"/>
        <end position="175"/>
    </location>
</feature>
<dbReference type="EMBL" id="JACHHQ010000006">
    <property type="protein sequence ID" value="MBB5201187.1"/>
    <property type="molecule type" value="Genomic_DNA"/>
</dbReference>
<evidence type="ECO:0000256" key="1">
    <source>
        <dbReference type="ARBA" id="ARBA00004651"/>
    </source>
</evidence>
<feature type="transmembrane region" description="Helical" evidence="9">
    <location>
        <begin position="280"/>
        <end position="298"/>
    </location>
</feature>
<keyword evidence="3" id="KW-1003">Cell membrane</keyword>
<feature type="transmembrane region" description="Helical" evidence="9">
    <location>
        <begin position="6"/>
        <end position="26"/>
    </location>
</feature>
<keyword evidence="5" id="KW-0029">Amino-acid transport</keyword>
<evidence type="ECO:0000256" key="6">
    <source>
        <dbReference type="ARBA" id="ARBA00022989"/>
    </source>
</evidence>
<dbReference type="Pfam" id="PF02653">
    <property type="entry name" value="BPD_transp_2"/>
    <property type="match status" value="1"/>
</dbReference>
<keyword evidence="4 9" id="KW-0812">Transmembrane</keyword>
<gene>
    <name evidence="10" type="ORF">HNR39_003036</name>
</gene>
<feature type="transmembrane region" description="Helical" evidence="9">
    <location>
        <begin position="111"/>
        <end position="130"/>
    </location>
</feature>
<dbReference type="GO" id="GO:0005886">
    <property type="term" value="C:plasma membrane"/>
    <property type="evidence" value="ECO:0007669"/>
    <property type="project" value="UniProtKB-SubCell"/>
</dbReference>
<keyword evidence="2" id="KW-0813">Transport</keyword>
<dbReference type="GO" id="GO:0022857">
    <property type="term" value="F:transmembrane transporter activity"/>
    <property type="evidence" value="ECO:0007669"/>
    <property type="project" value="InterPro"/>
</dbReference>
<dbReference type="GO" id="GO:0006865">
    <property type="term" value="P:amino acid transport"/>
    <property type="evidence" value="ECO:0007669"/>
    <property type="project" value="UniProtKB-KW"/>
</dbReference>
<evidence type="ECO:0000313" key="11">
    <source>
        <dbReference type="Proteomes" id="UP000571084"/>
    </source>
</evidence>
<feature type="transmembrane region" description="Helical" evidence="9">
    <location>
        <begin position="206"/>
        <end position="224"/>
    </location>
</feature>
<dbReference type="InterPro" id="IPR052157">
    <property type="entry name" value="BCAA_transport_permease"/>
</dbReference>
<keyword evidence="6 9" id="KW-1133">Transmembrane helix</keyword>
<comment type="similarity">
    <text evidence="8">Belongs to the binding-protein-dependent transport system permease family. LivHM subfamily.</text>
</comment>
<evidence type="ECO:0000256" key="5">
    <source>
        <dbReference type="ARBA" id="ARBA00022970"/>
    </source>
</evidence>